<comment type="function">
    <text evidence="1">Needed for flagellar regrowth and assembly.</text>
</comment>
<evidence type="ECO:0000313" key="13">
    <source>
        <dbReference type="Proteomes" id="UP000276634"/>
    </source>
</evidence>
<proteinExistence type="inferred from homology"/>
<dbReference type="RefSeq" id="WP_123400519.1">
    <property type="nucleotide sequence ID" value="NZ_RJVI01000001.1"/>
</dbReference>
<keyword evidence="9" id="KW-1006">Bacterial flagellum protein export</keyword>
<evidence type="ECO:0000256" key="5">
    <source>
        <dbReference type="ARBA" id="ARBA00022448"/>
    </source>
</evidence>
<keyword evidence="7" id="KW-1005">Bacterial flagellum biogenesis</keyword>
<evidence type="ECO:0000256" key="6">
    <source>
        <dbReference type="ARBA" id="ARBA00022490"/>
    </source>
</evidence>
<dbReference type="Proteomes" id="UP000276634">
    <property type="component" value="Unassembled WGS sequence"/>
</dbReference>
<dbReference type="OrthoDB" id="6196089at2"/>
<evidence type="ECO:0000256" key="7">
    <source>
        <dbReference type="ARBA" id="ARBA00022795"/>
    </source>
</evidence>
<accession>A0A3N1Y8R3</accession>
<evidence type="ECO:0000256" key="2">
    <source>
        <dbReference type="ARBA" id="ARBA00004496"/>
    </source>
</evidence>
<keyword evidence="12" id="KW-0282">Flagellum</keyword>
<dbReference type="InterPro" id="IPR051472">
    <property type="entry name" value="T3SS_Stator/FliH"/>
</dbReference>
<keyword evidence="8" id="KW-0653">Protein transport</keyword>
<dbReference type="Pfam" id="PF02108">
    <property type="entry name" value="FliH"/>
    <property type="match status" value="1"/>
</dbReference>
<dbReference type="PANTHER" id="PTHR34982">
    <property type="entry name" value="YOP PROTEINS TRANSLOCATION PROTEIN L"/>
    <property type="match status" value="1"/>
</dbReference>
<organism evidence="12 13">
    <name type="scientific">Inmirania thermothiophila</name>
    <dbReference type="NCBI Taxonomy" id="1750597"/>
    <lineage>
        <taxon>Bacteria</taxon>
        <taxon>Pseudomonadati</taxon>
        <taxon>Pseudomonadota</taxon>
        <taxon>Gammaproteobacteria</taxon>
        <taxon>Chromatiales</taxon>
        <taxon>Ectothiorhodospiraceae</taxon>
        <taxon>Inmirania</taxon>
    </lineage>
</organism>
<dbReference type="InterPro" id="IPR000563">
    <property type="entry name" value="Flag_FliH"/>
</dbReference>
<keyword evidence="12" id="KW-0966">Cell projection</keyword>
<dbReference type="PRINTS" id="PR01003">
    <property type="entry name" value="FLGFLIH"/>
</dbReference>
<dbReference type="GO" id="GO:0044781">
    <property type="term" value="P:bacterial-type flagellum organization"/>
    <property type="evidence" value="ECO:0007669"/>
    <property type="project" value="UniProtKB-KW"/>
</dbReference>
<evidence type="ECO:0000256" key="8">
    <source>
        <dbReference type="ARBA" id="ARBA00022927"/>
    </source>
</evidence>
<feature type="domain" description="Flagellar assembly protein FliH/Type III secretion system HrpE" evidence="11">
    <location>
        <begin position="72"/>
        <end position="195"/>
    </location>
</feature>
<gene>
    <name evidence="12" type="ORF">EDC57_0842</name>
</gene>
<protein>
    <recommendedName>
        <fullName evidence="4">Flagellar assembly protein FliH</fullName>
    </recommendedName>
</protein>
<evidence type="ECO:0000256" key="3">
    <source>
        <dbReference type="ARBA" id="ARBA00006602"/>
    </source>
</evidence>
<dbReference type="InterPro" id="IPR018035">
    <property type="entry name" value="Flagellar_FliH/T3SS_HrpE"/>
</dbReference>
<feature type="compositionally biased region" description="Basic and acidic residues" evidence="10">
    <location>
        <begin position="1"/>
        <end position="17"/>
    </location>
</feature>
<dbReference type="EMBL" id="RJVI01000001">
    <property type="protein sequence ID" value="ROR34931.1"/>
    <property type="molecule type" value="Genomic_DNA"/>
</dbReference>
<comment type="similarity">
    <text evidence="3">Belongs to the FliH family.</text>
</comment>
<dbReference type="GO" id="GO:0071973">
    <property type="term" value="P:bacterial-type flagellum-dependent cell motility"/>
    <property type="evidence" value="ECO:0007669"/>
    <property type="project" value="InterPro"/>
</dbReference>
<keyword evidence="13" id="KW-1185">Reference proteome</keyword>
<evidence type="ECO:0000256" key="9">
    <source>
        <dbReference type="ARBA" id="ARBA00023225"/>
    </source>
</evidence>
<dbReference type="GO" id="GO:0009288">
    <property type="term" value="C:bacterial-type flagellum"/>
    <property type="evidence" value="ECO:0007669"/>
    <property type="project" value="InterPro"/>
</dbReference>
<keyword evidence="12" id="KW-0969">Cilium</keyword>
<name>A0A3N1Y8R3_9GAMM</name>
<evidence type="ECO:0000256" key="10">
    <source>
        <dbReference type="SAM" id="MobiDB-lite"/>
    </source>
</evidence>
<keyword evidence="5" id="KW-0813">Transport</keyword>
<evidence type="ECO:0000256" key="4">
    <source>
        <dbReference type="ARBA" id="ARBA00016507"/>
    </source>
</evidence>
<evidence type="ECO:0000256" key="1">
    <source>
        <dbReference type="ARBA" id="ARBA00003041"/>
    </source>
</evidence>
<dbReference type="AlphaFoldDB" id="A0A3N1Y8R3"/>
<dbReference type="GO" id="GO:0005829">
    <property type="term" value="C:cytosol"/>
    <property type="evidence" value="ECO:0007669"/>
    <property type="project" value="TreeGrafter"/>
</dbReference>
<dbReference type="GO" id="GO:0015031">
    <property type="term" value="P:protein transport"/>
    <property type="evidence" value="ECO:0007669"/>
    <property type="project" value="UniProtKB-KW"/>
</dbReference>
<evidence type="ECO:0000259" key="11">
    <source>
        <dbReference type="Pfam" id="PF02108"/>
    </source>
</evidence>
<reference evidence="12 13" key="1">
    <citation type="submission" date="2018-11" db="EMBL/GenBank/DDBJ databases">
        <title>Genomic Encyclopedia of Type Strains, Phase IV (KMG-IV): sequencing the most valuable type-strain genomes for metagenomic binning, comparative biology and taxonomic classification.</title>
        <authorList>
            <person name="Goeker M."/>
        </authorList>
    </citation>
    <scope>NUCLEOTIDE SEQUENCE [LARGE SCALE GENOMIC DNA]</scope>
    <source>
        <strain evidence="12 13">DSM 100275</strain>
    </source>
</reference>
<comment type="caution">
    <text evidence="12">The sequence shown here is derived from an EMBL/GenBank/DDBJ whole genome shotgun (WGS) entry which is preliminary data.</text>
</comment>
<feature type="region of interest" description="Disordered" evidence="10">
    <location>
        <begin position="1"/>
        <end position="24"/>
    </location>
</feature>
<comment type="subcellular location">
    <subcellularLocation>
        <location evidence="2">Cytoplasm</location>
    </subcellularLocation>
</comment>
<dbReference type="PANTHER" id="PTHR34982:SF1">
    <property type="entry name" value="FLAGELLAR ASSEMBLY PROTEIN FLIH"/>
    <property type="match status" value="1"/>
</dbReference>
<sequence length="213" mass="23395">MSRLLRGERAGEAERWQAPEVGASGTVRRHALPTAEEIERIQRQAWEEGFTEGREAGYREGRAAGEAEVRAAARRLEALCDLLARPLQALDEEVERELVQLALAVAQQLVRRELRTDPGEVVAVVREALAALPVAERLVRVHLHPEDAALVREALSLSGEERAWKVVEDPTITRGGCRVETDVSRLDATVENRLAVIAARLLGGEREADGHAG</sequence>
<dbReference type="GO" id="GO:0003774">
    <property type="term" value="F:cytoskeletal motor activity"/>
    <property type="evidence" value="ECO:0007669"/>
    <property type="project" value="InterPro"/>
</dbReference>
<evidence type="ECO:0000313" key="12">
    <source>
        <dbReference type="EMBL" id="ROR34931.1"/>
    </source>
</evidence>
<keyword evidence="6" id="KW-0963">Cytoplasm</keyword>